<evidence type="ECO:0000313" key="6">
    <source>
        <dbReference type="EMBL" id="MDO8108548.1"/>
    </source>
</evidence>
<dbReference type="Gene3D" id="3.40.80.10">
    <property type="entry name" value="Peptidoglycan recognition protein-like"/>
    <property type="match status" value="1"/>
</dbReference>
<dbReference type="Proteomes" id="UP001232536">
    <property type="component" value="Unassembled WGS sequence"/>
</dbReference>
<feature type="domain" description="N-acetylmuramoyl-L-alanine amidase" evidence="4">
    <location>
        <begin position="253"/>
        <end position="415"/>
    </location>
</feature>
<evidence type="ECO:0000256" key="1">
    <source>
        <dbReference type="ARBA" id="ARBA00007553"/>
    </source>
</evidence>
<dbReference type="InterPro" id="IPR006619">
    <property type="entry name" value="PGRP_domain_met/bac"/>
</dbReference>
<dbReference type="PANTHER" id="PTHR11022:SF41">
    <property type="entry name" value="PEPTIDOGLYCAN-RECOGNITION PROTEIN LC-RELATED"/>
    <property type="match status" value="1"/>
</dbReference>
<organism evidence="6 7">
    <name type="scientific">Actinotalea lenta</name>
    <dbReference type="NCBI Taxonomy" id="3064654"/>
    <lineage>
        <taxon>Bacteria</taxon>
        <taxon>Bacillati</taxon>
        <taxon>Actinomycetota</taxon>
        <taxon>Actinomycetes</taxon>
        <taxon>Micrococcales</taxon>
        <taxon>Cellulomonadaceae</taxon>
        <taxon>Actinotalea</taxon>
    </lineage>
</organism>
<dbReference type="InterPro" id="IPR036505">
    <property type="entry name" value="Amidase/PGRP_sf"/>
</dbReference>
<dbReference type="Pfam" id="PF01510">
    <property type="entry name" value="Amidase_2"/>
    <property type="match status" value="1"/>
</dbReference>
<gene>
    <name evidence="6" type="ORF">Q6348_15225</name>
</gene>
<evidence type="ECO:0000259" key="5">
    <source>
        <dbReference type="SMART" id="SM00701"/>
    </source>
</evidence>
<dbReference type="GO" id="GO:0008745">
    <property type="term" value="F:N-acetylmuramoyl-L-alanine amidase activity"/>
    <property type="evidence" value="ECO:0007669"/>
    <property type="project" value="UniProtKB-EC"/>
</dbReference>
<feature type="domain" description="Peptidoglycan recognition protein family" evidence="5">
    <location>
        <begin position="241"/>
        <end position="377"/>
    </location>
</feature>
<dbReference type="SMART" id="SM00644">
    <property type="entry name" value="Ami_2"/>
    <property type="match status" value="1"/>
</dbReference>
<evidence type="ECO:0000313" key="7">
    <source>
        <dbReference type="Proteomes" id="UP001232536"/>
    </source>
</evidence>
<keyword evidence="3" id="KW-0732">Signal</keyword>
<accession>A0ABT9DE00</accession>
<dbReference type="SUPFAM" id="SSF55846">
    <property type="entry name" value="N-acetylmuramoyl-L-alanine amidase-like"/>
    <property type="match status" value="1"/>
</dbReference>
<dbReference type="Gene3D" id="2.60.40.4070">
    <property type="match status" value="1"/>
</dbReference>
<dbReference type="EC" id="3.5.1.28" evidence="6"/>
<dbReference type="InterPro" id="IPR002502">
    <property type="entry name" value="Amidase_domain"/>
</dbReference>
<dbReference type="EMBL" id="JAUQYP010000002">
    <property type="protein sequence ID" value="MDO8108548.1"/>
    <property type="molecule type" value="Genomic_DNA"/>
</dbReference>
<dbReference type="RefSeq" id="WP_304602241.1">
    <property type="nucleotide sequence ID" value="NZ_JAUQYP010000002.1"/>
</dbReference>
<dbReference type="SMART" id="SM00701">
    <property type="entry name" value="PGRP"/>
    <property type="match status" value="1"/>
</dbReference>
<dbReference type="PANTHER" id="PTHR11022">
    <property type="entry name" value="PEPTIDOGLYCAN RECOGNITION PROTEIN"/>
    <property type="match status" value="1"/>
</dbReference>
<evidence type="ECO:0000259" key="4">
    <source>
        <dbReference type="SMART" id="SM00644"/>
    </source>
</evidence>
<name>A0ABT9DE00_9CELL</name>
<keyword evidence="7" id="KW-1185">Reference proteome</keyword>
<feature type="region of interest" description="Disordered" evidence="2">
    <location>
        <begin position="138"/>
        <end position="175"/>
    </location>
</feature>
<protein>
    <submittedName>
        <fullName evidence="6">N-acetylmuramoyl-L-alanine amidase</fullName>
        <ecNumber evidence="6">3.5.1.28</ecNumber>
    </submittedName>
</protein>
<comment type="similarity">
    <text evidence="1">Belongs to the N-acetylmuramoyl-L-alanine amidase 2 family.</text>
</comment>
<sequence>MSLRIVVSAALAALGLAVPLALSHAAAPAPTLLEDRIVGGPSQLDAFDAAARTAAATDTRTPPASEAAQVRTLDVEVATSHDGLAMAPTAPGSTGRLVADAVSGGRVQSATMTTGDFQTLGLTWPDGADVAGLDPQVRTRSKGGTWTDWTALPASDNSPDAGTPDAERAKRGGTDSLWVGDSDAVQVSFAADRAAKASGLELALVDVPPIPAAAAQSVGTAWSGQAQIVPAVAGLPTLSQPRIISREQWGARPQVCQPAVADGLVGVVVHHTADSNDYSTVAEAMQKIRGDQAYHIDGRGWCDIGYNFIVDKWGNIYEGRDNSLTEPVIGVHAGGFNTGTVGISMLGTYSAAPPQVTQEAVATLVAWRLREYHRDPTATMRYYTYWGENSRFDHQWVTLPRVLGHRDVAYTACPGQGGYEALPWIRTRAKQLIGPSFIDPTAPKTVASGQPVTLTASTIGDLSWSLTVRDPLTGYTFATNSGVALQSDGGLSVTWDGTNGAGLPVGAGTYSMYVTGTDQATGARVVPIDQRVVVTRTDNPPTVDPVPLVGDLTFHAITPERVLDTRPSAQSLGPRSRADVKVAGVGDVPADAKAVSVTLTAVAASTATFLTVWPAGADRPLASILNADAHHTVPASTIVGVGGQGMISVYNASGSVHVVVDVTGYWSDDGAGDLFTPLPTATRLYDSRTSGGQFASGETRTLTVAGVDGVPADATAAMLNVVSVGAKDDGYVSVVPHGSDPTLTSTVNNVPGGDAANRSLVPLSGGQADVYLRGGAADVVVDVVGWVGPSGSYRFTPVQPVRAFDTRDASAPLTEGEQRTFQLRDAVGAADAQLALVNLTATQETAPATYLTVWPGGSDQPGTSDLNASRGRDQANATVVGWDSGGEVTAYNARGSTHLIADVYGFFR</sequence>
<evidence type="ECO:0000256" key="2">
    <source>
        <dbReference type="SAM" id="MobiDB-lite"/>
    </source>
</evidence>
<dbReference type="CDD" id="cd06583">
    <property type="entry name" value="PGRP"/>
    <property type="match status" value="1"/>
</dbReference>
<dbReference type="InterPro" id="IPR015510">
    <property type="entry name" value="PGRP"/>
</dbReference>
<comment type="caution">
    <text evidence="6">The sequence shown here is derived from an EMBL/GenBank/DDBJ whole genome shotgun (WGS) entry which is preliminary data.</text>
</comment>
<feature type="signal peptide" evidence="3">
    <location>
        <begin position="1"/>
        <end position="25"/>
    </location>
</feature>
<keyword evidence="6" id="KW-0378">Hydrolase</keyword>
<evidence type="ECO:0000256" key="3">
    <source>
        <dbReference type="SAM" id="SignalP"/>
    </source>
</evidence>
<reference evidence="6 7" key="1">
    <citation type="submission" date="2023-07" db="EMBL/GenBank/DDBJ databases">
        <title>Description of novel actinomycetes strains, isolated from tidal flat sediment.</title>
        <authorList>
            <person name="Lu C."/>
        </authorList>
    </citation>
    <scope>NUCLEOTIDE SEQUENCE [LARGE SCALE GENOMIC DNA]</scope>
    <source>
        <strain evidence="6 7">SYSU T00b441</strain>
    </source>
</reference>
<feature type="chain" id="PRO_5046981888" evidence="3">
    <location>
        <begin position="26"/>
        <end position="908"/>
    </location>
</feature>
<proteinExistence type="inferred from homology"/>